<accession>A0A2S2BRE0</accession>
<feature type="DNA-binding region" description="H-T-H motif" evidence="2">
    <location>
        <begin position="33"/>
        <end position="52"/>
    </location>
</feature>
<evidence type="ECO:0000313" key="5">
    <source>
        <dbReference type="Proteomes" id="UP000245711"/>
    </source>
</evidence>
<name>A0A2S2BRE0_9NOCA</name>
<keyword evidence="1 2" id="KW-0238">DNA-binding</keyword>
<dbReference type="KEGG" id="roz:CBI38_05755"/>
<feature type="domain" description="HTH tetR-type" evidence="3">
    <location>
        <begin position="10"/>
        <end position="70"/>
    </location>
</feature>
<protein>
    <submittedName>
        <fullName evidence="4">TetR family transcriptional regulator</fullName>
    </submittedName>
</protein>
<dbReference type="PROSITE" id="PS50977">
    <property type="entry name" value="HTH_TETR_2"/>
    <property type="match status" value="1"/>
</dbReference>
<dbReference type="Proteomes" id="UP000245711">
    <property type="component" value="Chromosome"/>
</dbReference>
<reference evidence="4 5" key="1">
    <citation type="submission" date="2017-05" db="EMBL/GenBank/DDBJ databases">
        <title>Isolation of Rhodococcus sp. S2-17 biodegrading of BP-3.</title>
        <authorList>
            <person name="Lee Y."/>
            <person name="Kim K.H."/>
            <person name="Chun B.H."/>
            <person name="Jung H.S."/>
            <person name="Jeon C.O."/>
        </authorList>
    </citation>
    <scope>NUCLEOTIDE SEQUENCE [LARGE SCALE GENOMIC DNA]</scope>
    <source>
        <strain evidence="4 5">S2-17</strain>
    </source>
</reference>
<evidence type="ECO:0000313" key="4">
    <source>
        <dbReference type="EMBL" id="AWK71153.1"/>
    </source>
</evidence>
<evidence type="ECO:0000256" key="1">
    <source>
        <dbReference type="ARBA" id="ARBA00023125"/>
    </source>
</evidence>
<dbReference type="GO" id="GO:0000976">
    <property type="term" value="F:transcription cis-regulatory region binding"/>
    <property type="evidence" value="ECO:0007669"/>
    <property type="project" value="TreeGrafter"/>
</dbReference>
<dbReference type="Gene3D" id="1.10.357.10">
    <property type="entry name" value="Tetracycline Repressor, domain 2"/>
    <property type="match status" value="1"/>
</dbReference>
<dbReference type="AlphaFoldDB" id="A0A2S2BRE0"/>
<dbReference type="InterPro" id="IPR050109">
    <property type="entry name" value="HTH-type_TetR-like_transc_reg"/>
</dbReference>
<sequence length="209" mass="23344">MSTAATPKGERRRQALVDAAADLLLEGGFEAVRHRSVAARANLPLASTTYYFASLEELIAKAVECNGERDLTVMRARVEDVTHRRRGRESTVDLLVELLVGPALITDDSRERLICRYERLTACARRPELREVQLRLRAQLDDILTEALRRSDRDVRQGQLRRLVATVDGAVVTALGEHDPDLRGLARAMLLDVVDLVAPALDRPDHVHL</sequence>
<dbReference type="OrthoDB" id="6929199at2"/>
<evidence type="ECO:0000259" key="3">
    <source>
        <dbReference type="PROSITE" id="PS50977"/>
    </source>
</evidence>
<dbReference type="SUPFAM" id="SSF46689">
    <property type="entry name" value="Homeodomain-like"/>
    <property type="match status" value="1"/>
</dbReference>
<dbReference type="InterPro" id="IPR001647">
    <property type="entry name" value="HTH_TetR"/>
</dbReference>
<dbReference type="PANTHER" id="PTHR30055:SF231">
    <property type="entry name" value="TRANSCRIPTIONAL REGULATORY PROTEIN (PROBABLY DEOR-FAMILY)-RELATED"/>
    <property type="match status" value="1"/>
</dbReference>
<dbReference type="Pfam" id="PF17940">
    <property type="entry name" value="TetR_C_31"/>
    <property type="match status" value="1"/>
</dbReference>
<gene>
    <name evidence="4" type="ORF">CBI38_05755</name>
</gene>
<dbReference type="EMBL" id="CP021354">
    <property type="protein sequence ID" value="AWK71153.1"/>
    <property type="molecule type" value="Genomic_DNA"/>
</dbReference>
<dbReference type="InterPro" id="IPR041583">
    <property type="entry name" value="TetR_C_31"/>
</dbReference>
<dbReference type="GO" id="GO:0003700">
    <property type="term" value="F:DNA-binding transcription factor activity"/>
    <property type="evidence" value="ECO:0007669"/>
    <property type="project" value="TreeGrafter"/>
</dbReference>
<keyword evidence="5" id="KW-1185">Reference proteome</keyword>
<evidence type="ECO:0000256" key="2">
    <source>
        <dbReference type="PROSITE-ProRule" id="PRU00335"/>
    </source>
</evidence>
<organism evidence="4 5">
    <name type="scientific">Rhodococcus oxybenzonivorans</name>
    <dbReference type="NCBI Taxonomy" id="1990687"/>
    <lineage>
        <taxon>Bacteria</taxon>
        <taxon>Bacillati</taxon>
        <taxon>Actinomycetota</taxon>
        <taxon>Actinomycetes</taxon>
        <taxon>Mycobacteriales</taxon>
        <taxon>Nocardiaceae</taxon>
        <taxon>Rhodococcus</taxon>
    </lineage>
</organism>
<dbReference type="InterPro" id="IPR009057">
    <property type="entry name" value="Homeodomain-like_sf"/>
</dbReference>
<dbReference type="PRINTS" id="PR00455">
    <property type="entry name" value="HTHTETR"/>
</dbReference>
<dbReference type="PANTHER" id="PTHR30055">
    <property type="entry name" value="HTH-TYPE TRANSCRIPTIONAL REGULATOR RUTR"/>
    <property type="match status" value="1"/>
</dbReference>
<proteinExistence type="predicted"/>
<dbReference type="RefSeq" id="WP_109327126.1">
    <property type="nucleotide sequence ID" value="NZ_CP021354.1"/>
</dbReference>